<evidence type="ECO:0000313" key="2">
    <source>
        <dbReference type="Proteomes" id="UP001056766"/>
    </source>
</evidence>
<dbReference type="GO" id="GO:0008705">
    <property type="term" value="F:methionine synthase activity"/>
    <property type="evidence" value="ECO:0007669"/>
    <property type="project" value="UniProtKB-EC"/>
</dbReference>
<proteinExistence type="predicted"/>
<dbReference type="Proteomes" id="UP001056766">
    <property type="component" value="Unassembled WGS sequence"/>
</dbReference>
<comment type="caution">
    <text evidence="1">The sequence shown here is derived from an EMBL/GenBank/DDBJ whole genome shotgun (WGS) entry which is preliminary data.</text>
</comment>
<keyword evidence="2" id="KW-1185">Reference proteome</keyword>
<sequence>MTDLIFDDIGSFPLPEGVTKEWMANAFSKRDSDEQLFNIIGSAFKQKLDAGVQVATYPQFQDMNEQFLSIIKDPECVEEPFKVKEDSARILELDILEKTAAQYKEETGDKPDVRVCVTGPLELYLKDFGGTQYTDILDTLAVSIDRFISKAIKSAKNFNIRTVSIDEPSIGINPQVMFEDAELVKALSLSTAYAGKQDVDVEIHLHSPLHYKIACDTPSINVIGVESAANPSYLDLIDKKVLEDTDSFLRVGIARTDIFNLASVLNEKYNTNVWKDTQYLPEIVTEMETPEIIAKRLENAHSIFGDRIKYVGPDCGVGSWPTQEIACQLLSNVEEGISIFQNKQLY</sequence>
<evidence type="ECO:0000313" key="1">
    <source>
        <dbReference type="EMBL" id="MCM1987250.1"/>
    </source>
</evidence>
<protein>
    <submittedName>
        <fullName evidence="1">Methionine synthase</fullName>
        <ecNumber evidence="1">2.1.1.13</ecNumber>
    </submittedName>
</protein>
<reference evidence="1" key="1">
    <citation type="journal article" date="2021" name="mSystems">
        <title>Bacteria and Archaea Synergistically Convert Glycine Betaine to Biogenic Methane in the Formosa Cold Seep of the South China Sea.</title>
        <authorList>
            <person name="Li L."/>
            <person name="Zhang W."/>
            <person name="Zhang S."/>
            <person name="Song L."/>
            <person name="Sun Q."/>
            <person name="Zhang H."/>
            <person name="Xiang H."/>
            <person name="Dong X."/>
        </authorList>
    </citation>
    <scope>NUCLEOTIDE SEQUENCE</scope>
    <source>
        <strain evidence="1">LLY</strain>
    </source>
</reference>
<dbReference type="SUPFAM" id="SSF51726">
    <property type="entry name" value="UROD/MetE-like"/>
    <property type="match status" value="1"/>
</dbReference>
<dbReference type="EC" id="2.1.1.13" evidence="1"/>
<keyword evidence="1" id="KW-0489">Methyltransferase</keyword>
<dbReference type="NCBIfam" id="NF004712">
    <property type="entry name" value="PRK06052.1"/>
    <property type="match status" value="1"/>
</dbReference>
<accession>A0A9E5DB24</accession>
<dbReference type="AlphaFoldDB" id="A0A9E5DB24"/>
<dbReference type="GO" id="GO:0032259">
    <property type="term" value="P:methylation"/>
    <property type="evidence" value="ECO:0007669"/>
    <property type="project" value="UniProtKB-KW"/>
</dbReference>
<reference evidence="1" key="2">
    <citation type="submission" date="2021-04" db="EMBL/GenBank/DDBJ databases">
        <authorList>
            <person name="Dong X."/>
        </authorList>
    </citation>
    <scope>NUCLEOTIDE SEQUENCE</scope>
    <source>
        <strain evidence="1">LLY</strain>
    </source>
</reference>
<keyword evidence="1" id="KW-0808">Transferase</keyword>
<dbReference type="EMBL" id="JAGSOI010000040">
    <property type="protein sequence ID" value="MCM1987250.1"/>
    <property type="molecule type" value="Genomic_DNA"/>
</dbReference>
<name>A0A9E5DB24_9EURY</name>
<dbReference type="CDD" id="cd03310">
    <property type="entry name" value="CIMS_like"/>
    <property type="match status" value="1"/>
</dbReference>
<gene>
    <name evidence="1" type="ORF">KDK67_09680</name>
</gene>
<dbReference type="RefSeq" id="WP_250868590.1">
    <property type="nucleotide sequence ID" value="NZ_JAGSOI010000040.1"/>
</dbReference>
<organism evidence="1 2">
    <name type="scientific">Methanococcoides seepicolus</name>
    <dbReference type="NCBI Taxonomy" id="2828780"/>
    <lineage>
        <taxon>Archaea</taxon>
        <taxon>Methanobacteriati</taxon>
        <taxon>Methanobacteriota</taxon>
        <taxon>Stenosarchaea group</taxon>
        <taxon>Methanomicrobia</taxon>
        <taxon>Methanosarcinales</taxon>
        <taxon>Methanosarcinaceae</taxon>
        <taxon>Methanococcoides</taxon>
    </lineage>
</organism>
<dbReference type="InterPro" id="IPR038071">
    <property type="entry name" value="UROD/MetE-like_sf"/>
</dbReference>
<dbReference type="Gene3D" id="3.20.20.210">
    <property type="match status" value="1"/>
</dbReference>